<name>A0A6C0B6G7_9ZZZZ</name>
<protein>
    <submittedName>
        <fullName evidence="1">Uncharacterized protein</fullName>
    </submittedName>
</protein>
<organism evidence="1">
    <name type="scientific">viral metagenome</name>
    <dbReference type="NCBI Taxonomy" id="1070528"/>
    <lineage>
        <taxon>unclassified sequences</taxon>
        <taxon>metagenomes</taxon>
        <taxon>organismal metagenomes</taxon>
    </lineage>
</organism>
<proteinExistence type="predicted"/>
<dbReference type="AlphaFoldDB" id="A0A6C0B6G7"/>
<dbReference type="EMBL" id="MN739088">
    <property type="protein sequence ID" value="QHS87807.1"/>
    <property type="molecule type" value="Genomic_DNA"/>
</dbReference>
<sequence>MNIDEVFEAAKKDPTLFSTLDIEAILDSVENEKNDYLENKTMENITKDVFDNITELTITKEQTKDLCNKLIGYRFIDEIHELFRGRHVRWIRRDSNKLTTGGIVVDIKFLKDGIQVLVKNNMNRFIQYRFDECLSFQKLSNEEQILLMAYEYTQTNL</sequence>
<reference evidence="1" key="1">
    <citation type="journal article" date="2020" name="Nature">
        <title>Giant virus diversity and host interactions through global metagenomics.</title>
        <authorList>
            <person name="Schulz F."/>
            <person name="Roux S."/>
            <person name="Paez-Espino D."/>
            <person name="Jungbluth S."/>
            <person name="Walsh D.A."/>
            <person name="Denef V.J."/>
            <person name="McMahon K.D."/>
            <person name="Konstantinidis K.T."/>
            <person name="Eloe-Fadrosh E.A."/>
            <person name="Kyrpides N.C."/>
            <person name="Woyke T."/>
        </authorList>
    </citation>
    <scope>NUCLEOTIDE SEQUENCE</scope>
    <source>
        <strain evidence="1">GVMAG-M-3300010158-13</strain>
    </source>
</reference>
<accession>A0A6C0B6G7</accession>
<evidence type="ECO:0000313" key="1">
    <source>
        <dbReference type="EMBL" id="QHS87807.1"/>
    </source>
</evidence>